<evidence type="ECO:0000313" key="16">
    <source>
        <dbReference type="Proteomes" id="UP000243686"/>
    </source>
</evidence>
<dbReference type="GO" id="GO:0005840">
    <property type="term" value="C:ribosome"/>
    <property type="evidence" value="ECO:0007669"/>
    <property type="project" value="UniProtKB-KW"/>
</dbReference>
<name>A0A1S8WIN1_OPIVI</name>
<keyword evidence="5 14" id="KW-0813">Transport</keyword>
<dbReference type="Gene3D" id="1.10.60.20">
    <property type="entry name" value="Ribosomal protein S17e-like"/>
    <property type="match status" value="1"/>
</dbReference>
<evidence type="ECO:0000256" key="1">
    <source>
        <dbReference type="ARBA" id="ARBA00004156"/>
    </source>
</evidence>
<dbReference type="GO" id="GO:0006891">
    <property type="term" value="P:intra-Golgi vesicle-mediated transport"/>
    <property type="evidence" value="ECO:0007669"/>
    <property type="project" value="TreeGrafter"/>
</dbReference>
<dbReference type="SUPFAM" id="SSF64356">
    <property type="entry name" value="SNARE-like"/>
    <property type="match status" value="1"/>
</dbReference>
<dbReference type="InterPro" id="IPR039652">
    <property type="entry name" value="Coatomer_zeta"/>
</dbReference>
<comment type="function">
    <text evidence="13">The coatomer is a cytosolic protein complex that binds to dilysine motifs and reversibly associates with Golgi non-clathrin-coated vesicles, which further mediate biosynthetic protein transport from the ER, via the Golgi up to the trans Golgi network. Coatomer complex is required for budding from Golgi membranes, and is essential for the retrograde Golgi-to-ER transport of dilysine-tagged proteins. The zeta subunit may be involved in regulating the coat assembly and, hence, the rate of biosynthetic protein transport due to its association-dissociation properties with the coatomer complex.</text>
</comment>
<reference evidence="15 16" key="1">
    <citation type="submission" date="2015-03" db="EMBL/GenBank/DDBJ databases">
        <title>Draft genome of the nematode, Opisthorchis viverrini.</title>
        <authorList>
            <person name="Mitreva M."/>
        </authorList>
    </citation>
    <scope>NUCLEOTIDE SEQUENCE [LARGE SCALE GENOMIC DNA]</scope>
    <source>
        <strain evidence="15">Khon Kaen</strain>
    </source>
</reference>
<dbReference type="Proteomes" id="UP000243686">
    <property type="component" value="Unassembled WGS sequence"/>
</dbReference>
<keyword evidence="10" id="KW-0687">Ribonucleoprotein</keyword>
<keyword evidence="8 14" id="KW-0333">Golgi apparatus</keyword>
<sequence length="196" mass="22182">MVRVRTITVKNASRFIIERFSGRLTRDFHTNKKACQDIACINSKRLRNKIAGYVTHLMKRLETGNVRGISVKMQEEEPEITLLDGATCVYRSSSDVYFYVIGDAAENELLLVSALNCLYDSVAQILKRCVEKKTVLDNLDLIFLVVDELCNDGYVLLLQSLYLLDRILMECDPTALVSRIGTRTEDIPLGEQTVAQ</sequence>
<dbReference type="GO" id="GO:0006412">
    <property type="term" value="P:translation"/>
    <property type="evidence" value="ECO:0007669"/>
    <property type="project" value="InterPro"/>
</dbReference>
<dbReference type="PANTHER" id="PTHR11043:SF0">
    <property type="entry name" value="COATOMER SUBUNIT ZETA"/>
    <property type="match status" value="1"/>
</dbReference>
<dbReference type="InterPro" id="IPR011012">
    <property type="entry name" value="Longin-like_dom_sf"/>
</dbReference>
<dbReference type="GO" id="GO:0003735">
    <property type="term" value="F:structural constituent of ribosome"/>
    <property type="evidence" value="ECO:0007669"/>
    <property type="project" value="InterPro"/>
</dbReference>
<evidence type="ECO:0000256" key="14">
    <source>
        <dbReference type="RuleBase" id="RU366053"/>
    </source>
</evidence>
<keyword evidence="11 14" id="KW-0968">Cytoplasmic vesicle</keyword>
<dbReference type="HAMAP" id="MF_00511">
    <property type="entry name" value="Ribosomal_eS17"/>
    <property type="match status" value="1"/>
</dbReference>
<evidence type="ECO:0000256" key="4">
    <source>
        <dbReference type="ARBA" id="ARBA00010444"/>
    </source>
</evidence>
<dbReference type="GO" id="GO:0006890">
    <property type="term" value="P:retrograde vesicle-mediated transport, Golgi to endoplasmic reticulum"/>
    <property type="evidence" value="ECO:0007669"/>
    <property type="project" value="UniProtKB-UniRule"/>
</dbReference>
<gene>
    <name evidence="15" type="ORF">X801_09905</name>
</gene>
<keyword evidence="14" id="KW-0963">Cytoplasm</keyword>
<keyword evidence="6 14" id="KW-0653">Protein transport</keyword>
<protein>
    <recommendedName>
        <fullName evidence="14">Coatomer subunit zeta</fullName>
    </recommendedName>
</protein>
<keyword evidence="16" id="KW-1185">Reference proteome</keyword>
<keyword evidence="7" id="KW-0689">Ribosomal protein</keyword>
<dbReference type="GO" id="GO:0000139">
    <property type="term" value="C:Golgi membrane"/>
    <property type="evidence" value="ECO:0007669"/>
    <property type="project" value="UniProtKB-SubCell"/>
</dbReference>
<comment type="similarity">
    <text evidence="4">Belongs to the eukaryotic ribosomal protein eS17 family.</text>
</comment>
<dbReference type="GO" id="GO:1990904">
    <property type="term" value="C:ribonucleoprotein complex"/>
    <property type="evidence" value="ECO:0007669"/>
    <property type="project" value="UniProtKB-KW"/>
</dbReference>
<evidence type="ECO:0000256" key="11">
    <source>
        <dbReference type="ARBA" id="ARBA00023329"/>
    </source>
</evidence>
<dbReference type="InterPro" id="IPR036401">
    <property type="entry name" value="Ribosomal_eS17_sf"/>
</dbReference>
<dbReference type="GO" id="GO:0030126">
    <property type="term" value="C:COPI vesicle coat"/>
    <property type="evidence" value="ECO:0007669"/>
    <property type="project" value="UniProtKB-UniRule"/>
</dbReference>
<keyword evidence="14" id="KW-0931">ER-Golgi transport</keyword>
<evidence type="ECO:0000256" key="5">
    <source>
        <dbReference type="ARBA" id="ARBA00022448"/>
    </source>
</evidence>
<organism evidence="15 16">
    <name type="scientific">Opisthorchis viverrini</name>
    <name type="common">Southeast Asian liver fluke</name>
    <dbReference type="NCBI Taxonomy" id="6198"/>
    <lineage>
        <taxon>Eukaryota</taxon>
        <taxon>Metazoa</taxon>
        <taxon>Spiralia</taxon>
        <taxon>Lophotrochozoa</taxon>
        <taxon>Platyhelminthes</taxon>
        <taxon>Trematoda</taxon>
        <taxon>Digenea</taxon>
        <taxon>Opisthorchiida</taxon>
        <taxon>Opisthorchiata</taxon>
        <taxon>Opisthorchiidae</taxon>
        <taxon>Opisthorchis</taxon>
    </lineage>
</organism>
<comment type="similarity">
    <text evidence="3 14">Belongs to the adaptor complexes small subunit family.</text>
</comment>
<evidence type="ECO:0000256" key="12">
    <source>
        <dbReference type="ARBA" id="ARBA00029433"/>
    </source>
</evidence>
<dbReference type="Pfam" id="PF00833">
    <property type="entry name" value="Ribosomal_S17e"/>
    <property type="match status" value="1"/>
</dbReference>
<evidence type="ECO:0000256" key="13">
    <source>
        <dbReference type="ARBA" id="ARBA00045555"/>
    </source>
</evidence>
<dbReference type="EMBL" id="KV906733">
    <property type="protein sequence ID" value="OON14306.1"/>
    <property type="molecule type" value="Genomic_DNA"/>
</dbReference>
<dbReference type="InterPro" id="IPR001210">
    <property type="entry name" value="Ribosomal_eS17"/>
</dbReference>
<evidence type="ECO:0000256" key="2">
    <source>
        <dbReference type="ARBA" id="ARBA00004555"/>
    </source>
</evidence>
<accession>A0A1S8WIN1</accession>
<comment type="subunit">
    <text evidence="14">Oligomeric complex that consists of at least the alpha, beta, beta', gamma, delta, epsilon and zeta subunits.</text>
</comment>
<dbReference type="PANTHER" id="PTHR11043">
    <property type="entry name" value="ZETA-COAT PROTEIN"/>
    <property type="match status" value="1"/>
</dbReference>
<proteinExistence type="inferred from homology"/>
<comment type="subcellular location">
    <subcellularLocation>
        <location evidence="14">Cytoplasm</location>
    </subcellularLocation>
    <subcellularLocation>
        <location evidence="14">Golgi apparatus membrane</location>
        <topology evidence="14">Peripheral membrane protein</topology>
        <orientation evidence="14">Cytoplasmic side</orientation>
    </subcellularLocation>
    <subcellularLocation>
        <location evidence="14">Cytoplasmic vesicle</location>
        <location evidence="14">COPI-coated vesicle membrane</location>
        <topology evidence="14">Peripheral membrane protein</topology>
        <orientation evidence="14">Cytoplasmic side</orientation>
    </subcellularLocation>
    <subcellularLocation>
        <location evidence="1">Cytoplasmic vesicle membrane</location>
    </subcellularLocation>
    <subcellularLocation>
        <location evidence="12">Endomembrane system</location>
        <topology evidence="12">Peripheral membrane protein</topology>
        <orientation evidence="12">Cytoplasmic side</orientation>
    </subcellularLocation>
    <subcellularLocation>
        <location evidence="2">Golgi apparatus</location>
    </subcellularLocation>
</comment>
<dbReference type="AlphaFoldDB" id="A0A1S8WIN1"/>
<dbReference type="InterPro" id="IPR018273">
    <property type="entry name" value="Ribosomal_eS17_CS"/>
</dbReference>
<evidence type="ECO:0000256" key="8">
    <source>
        <dbReference type="ARBA" id="ARBA00023034"/>
    </source>
</evidence>
<evidence type="ECO:0000256" key="6">
    <source>
        <dbReference type="ARBA" id="ARBA00022927"/>
    </source>
</evidence>
<keyword evidence="9 14" id="KW-0472">Membrane</keyword>
<evidence type="ECO:0000313" key="15">
    <source>
        <dbReference type="EMBL" id="OON14306.1"/>
    </source>
</evidence>
<feature type="non-terminal residue" evidence="15">
    <location>
        <position position="196"/>
    </location>
</feature>
<dbReference type="PROSITE" id="PS00712">
    <property type="entry name" value="RIBOSOMAL_S17E"/>
    <property type="match status" value="1"/>
</dbReference>
<evidence type="ECO:0000256" key="9">
    <source>
        <dbReference type="ARBA" id="ARBA00023136"/>
    </source>
</evidence>
<evidence type="ECO:0000256" key="7">
    <source>
        <dbReference type="ARBA" id="ARBA00022980"/>
    </source>
</evidence>
<evidence type="ECO:0000256" key="10">
    <source>
        <dbReference type="ARBA" id="ARBA00023274"/>
    </source>
</evidence>
<dbReference type="SUPFAM" id="SSF116820">
    <property type="entry name" value="Rps17e-like"/>
    <property type="match status" value="1"/>
</dbReference>
<dbReference type="GO" id="GO:0006886">
    <property type="term" value="P:intracellular protein transport"/>
    <property type="evidence" value="ECO:0007669"/>
    <property type="project" value="TreeGrafter"/>
</dbReference>
<evidence type="ECO:0000256" key="3">
    <source>
        <dbReference type="ARBA" id="ARBA00006972"/>
    </source>
</evidence>